<reference evidence="2 3" key="1">
    <citation type="submission" date="2019-08" db="EMBL/GenBank/DDBJ databases">
        <title>Complete genome sequence of Arcobacter acticola.</title>
        <authorList>
            <person name="Miller W."/>
        </authorList>
    </citation>
    <scope>NUCLEOTIDE SEQUENCE [LARGE SCALE GENOMIC DNA]</scope>
    <source>
        <strain evidence="2 3">KCTC 52212</strain>
    </source>
</reference>
<evidence type="ECO:0000313" key="2">
    <source>
        <dbReference type="EMBL" id="QKE29405.1"/>
    </source>
</evidence>
<dbReference type="InterPro" id="IPR036873">
    <property type="entry name" value="Rhodanese-like_dom_sf"/>
</dbReference>
<gene>
    <name evidence="2" type="ORF">AACT_2283</name>
</gene>
<sequence>MKKLLFILFISIYVNAVNPISLQYMEIDVVHTYLDGKKENYKIQRNIDKNCMDIPMSPESFSGENIKDNISKECKRTFITTKGVIQPLYINDKIKTLAEIEVLDFIYNKSSKEPNKYALIDTRKFSWFEDETIPSALNVPFEDLVYDEDFKDEFEKAYSNLGIKIVDIEKNKFDFTNTKTVVFFCNGPWCPISSKSIDYLLKLGYPENKMMWYRGGMLDWSAMSLTTTKKMK</sequence>
<dbReference type="RefSeq" id="WP_172127084.1">
    <property type="nucleotide sequence ID" value="NZ_CP042652.1"/>
</dbReference>
<keyword evidence="3" id="KW-1185">Reference proteome</keyword>
<dbReference type="Gene3D" id="3.40.250.10">
    <property type="entry name" value="Rhodanese-like domain"/>
    <property type="match status" value="1"/>
</dbReference>
<organism evidence="2 3">
    <name type="scientific">Arcobacter acticola</name>
    <dbReference type="NCBI Taxonomy" id="1849015"/>
    <lineage>
        <taxon>Bacteria</taxon>
        <taxon>Pseudomonadati</taxon>
        <taxon>Campylobacterota</taxon>
        <taxon>Epsilonproteobacteria</taxon>
        <taxon>Campylobacterales</taxon>
        <taxon>Arcobacteraceae</taxon>
        <taxon>Arcobacter</taxon>
    </lineage>
</organism>
<dbReference type="Proteomes" id="UP000503483">
    <property type="component" value="Chromosome"/>
</dbReference>
<dbReference type="PROSITE" id="PS50206">
    <property type="entry name" value="RHODANESE_3"/>
    <property type="match status" value="1"/>
</dbReference>
<dbReference type="InterPro" id="IPR001763">
    <property type="entry name" value="Rhodanese-like_dom"/>
</dbReference>
<feature type="domain" description="Rhodanese" evidence="1">
    <location>
        <begin position="113"/>
        <end position="229"/>
    </location>
</feature>
<dbReference type="AlphaFoldDB" id="A0A6M8EXX6"/>
<proteinExistence type="predicted"/>
<name>A0A6M8EXX6_9BACT</name>
<dbReference type="SUPFAM" id="SSF52821">
    <property type="entry name" value="Rhodanese/Cell cycle control phosphatase"/>
    <property type="match status" value="1"/>
</dbReference>
<evidence type="ECO:0000313" key="3">
    <source>
        <dbReference type="Proteomes" id="UP000503483"/>
    </source>
</evidence>
<dbReference type="EMBL" id="CP042652">
    <property type="protein sequence ID" value="QKE29405.1"/>
    <property type="molecule type" value="Genomic_DNA"/>
</dbReference>
<accession>A0A6M8EXX6</accession>
<protein>
    <submittedName>
        <fullName evidence="2">Rhodanese-like domain-containing protein</fullName>
    </submittedName>
</protein>
<dbReference type="SMART" id="SM00450">
    <property type="entry name" value="RHOD"/>
    <property type="match status" value="1"/>
</dbReference>
<dbReference type="KEGG" id="paco:AACT_2283"/>
<dbReference type="Pfam" id="PF00581">
    <property type="entry name" value="Rhodanese"/>
    <property type="match status" value="1"/>
</dbReference>
<evidence type="ECO:0000259" key="1">
    <source>
        <dbReference type="PROSITE" id="PS50206"/>
    </source>
</evidence>